<comment type="subunit">
    <text evidence="3">Homodimer.</text>
</comment>
<organism evidence="15 16">
    <name type="scientific">candidate division TA06 bacterium</name>
    <dbReference type="NCBI Taxonomy" id="2250710"/>
    <lineage>
        <taxon>Bacteria</taxon>
        <taxon>Bacteria division TA06</taxon>
    </lineage>
</organism>
<keyword evidence="11" id="KW-0238">DNA-binding</keyword>
<evidence type="ECO:0000256" key="10">
    <source>
        <dbReference type="ARBA" id="ARBA00023015"/>
    </source>
</evidence>
<dbReference type="Pfam" id="PF01475">
    <property type="entry name" value="FUR"/>
    <property type="match status" value="1"/>
</dbReference>
<evidence type="ECO:0000256" key="6">
    <source>
        <dbReference type="ARBA" id="ARBA00022491"/>
    </source>
</evidence>
<feature type="binding site" evidence="13">
    <location>
        <position position="109"/>
    </location>
    <ligand>
        <name>Zn(2+)</name>
        <dbReference type="ChEBI" id="CHEBI:29105"/>
    </ligand>
</feature>
<feature type="binding site" evidence="13">
    <location>
        <position position="149"/>
    </location>
    <ligand>
        <name>Zn(2+)</name>
        <dbReference type="ChEBI" id="CHEBI:29105"/>
    </ligand>
</feature>
<evidence type="ECO:0000256" key="8">
    <source>
        <dbReference type="ARBA" id="ARBA00022833"/>
    </source>
</evidence>
<dbReference type="InterPro" id="IPR036390">
    <property type="entry name" value="WH_DNA-bd_sf"/>
</dbReference>
<keyword evidence="6" id="KW-0678">Repressor</keyword>
<dbReference type="InterPro" id="IPR036388">
    <property type="entry name" value="WH-like_DNA-bd_sf"/>
</dbReference>
<keyword evidence="8 13" id="KW-0862">Zinc</keyword>
<dbReference type="PANTHER" id="PTHR33202">
    <property type="entry name" value="ZINC UPTAKE REGULATION PROTEIN"/>
    <property type="match status" value="1"/>
</dbReference>
<feature type="binding site" evidence="14">
    <location>
        <position position="121"/>
    </location>
    <ligand>
        <name>Fe cation</name>
        <dbReference type="ChEBI" id="CHEBI:24875"/>
    </ligand>
</feature>
<feature type="binding site" evidence="13">
    <location>
        <position position="146"/>
    </location>
    <ligand>
        <name>Zn(2+)</name>
        <dbReference type="ChEBI" id="CHEBI:29105"/>
    </ligand>
</feature>
<dbReference type="GO" id="GO:1900376">
    <property type="term" value="P:regulation of secondary metabolite biosynthetic process"/>
    <property type="evidence" value="ECO:0007669"/>
    <property type="project" value="TreeGrafter"/>
</dbReference>
<sequence length="156" mass="18554">MKVKVKNSSERVALLQFKKYIRSQGLKWTQQRELIGSLFLSKRSHLSAQEVYDEVRKKDPRVGYSTVYRTLKLAVDAGLVSERRFGPDETLFEPATEEKHHDHLICKKCGRIIEFENAKIEDLQKEVAREKNFEIRERRLVLYGYCSKCHQRRRRQ</sequence>
<comment type="cofactor">
    <cofactor evidence="13">
        <name>Zn(2+)</name>
        <dbReference type="ChEBI" id="CHEBI:29105"/>
    </cofactor>
    <text evidence="13">Binds 1 zinc ion per subunit.</text>
</comment>
<accession>A0A523UUR1</accession>
<name>A0A523UUR1_UNCT6</name>
<evidence type="ECO:0000313" key="15">
    <source>
        <dbReference type="EMBL" id="TET46021.1"/>
    </source>
</evidence>
<keyword evidence="12" id="KW-0804">Transcription</keyword>
<dbReference type="GO" id="GO:0008270">
    <property type="term" value="F:zinc ion binding"/>
    <property type="evidence" value="ECO:0007669"/>
    <property type="project" value="TreeGrafter"/>
</dbReference>
<evidence type="ECO:0000256" key="2">
    <source>
        <dbReference type="ARBA" id="ARBA00007957"/>
    </source>
</evidence>
<dbReference type="FunFam" id="3.30.1490.190:FF:000001">
    <property type="entry name" value="Ferric uptake regulation protein"/>
    <property type="match status" value="1"/>
</dbReference>
<evidence type="ECO:0000256" key="4">
    <source>
        <dbReference type="ARBA" id="ARBA00020910"/>
    </source>
</evidence>
<dbReference type="Proteomes" id="UP000315525">
    <property type="component" value="Unassembled WGS sequence"/>
</dbReference>
<dbReference type="GO" id="GO:0005829">
    <property type="term" value="C:cytosol"/>
    <property type="evidence" value="ECO:0007669"/>
    <property type="project" value="TreeGrafter"/>
</dbReference>
<evidence type="ECO:0000256" key="9">
    <source>
        <dbReference type="ARBA" id="ARBA00023004"/>
    </source>
</evidence>
<keyword evidence="10" id="KW-0805">Transcription regulation</keyword>
<evidence type="ECO:0000256" key="7">
    <source>
        <dbReference type="ARBA" id="ARBA00022723"/>
    </source>
</evidence>
<dbReference type="GO" id="GO:0003700">
    <property type="term" value="F:DNA-binding transcription factor activity"/>
    <property type="evidence" value="ECO:0007669"/>
    <property type="project" value="InterPro"/>
</dbReference>
<proteinExistence type="inferred from homology"/>
<evidence type="ECO:0000256" key="11">
    <source>
        <dbReference type="ARBA" id="ARBA00023125"/>
    </source>
</evidence>
<evidence type="ECO:0000256" key="3">
    <source>
        <dbReference type="ARBA" id="ARBA00011738"/>
    </source>
</evidence>
<evidence type="ECO:0000256" key="14">
    <source>
        <dbReference type="PIRSR" id="PIRSR602481-2"/>
    </source>
</evidence>
<dbReference type="GO" id="GO:0000976">
    <property type="term" value="F:transcription cis-regulatory region binding"/>
    <property type="evidence" value="ECO:0007669"/>
    <property type="project" value="TreeGrafter"/>
</dbReference>
<protein>
    <recommendedName>
        <fullName evidence="4">Ferric uptake regulation protein</fullName>
    </recommendedName>
</protein>
<dbReference type="AlphaFoldDB" id="A0A523UUR1"/>
<comment type="caution">
    <text evidence="15">The sequence shown here is derived from an EMBL/GenBank/DDBJ whole genome shotgun (WGS) entry which is preliminary data.</text>
</comment>
<evidence type="ECO:0000256" key="1">
    <source>
        <dbReference type="ARBA" id="ARBA00004496"/>
    </source>
</evidence>
<evidence type="ECO:0000256" key="5">
    <source>
        <dbReference type="ARBA" id="ARBA00022490"/>
    </source>
</evidence>
<gene>
    <name evidence="15" type="ORF">E3J62_05645</name>
</gene>
<feature type="binding site" evidence="14">
    <location>
        <position position="100"/>
    </location>
    <ligand>
        <name>Fe cation</name>
        <dbReference type="ChEBI" id="CHEBI:24875"/>
    </ligand>
</feature>
<dbReference type="PANTHER" id="PTHR33202:SF2">
    <property type="entry name" value="FERRIC UPTAKE REGULATION PROTEIN"/>
    <property type="match status" value="1"/>
</dbReference>
<comment type="cofactor">
    <cofactor evidence="14">
        <name>Mn(2+)</name>
        <dbReference type="ChEBI" id="CHEBI:29035"/>
    </cofactor>
    <cofactor evidence="14">
        <name>Fe(2+)</name>
        <dbReference type="ChEBI" id="CHEBI:29033"/>
    </cofactor>
    <text evidence="14">Binds 1 Mn(2+) or Fe(2+) ion per subunit.</text>
</comment>
<comment type="subcellular location">
    <subcellularLocation>
        <location evidence="1">Cytoplasm</location>
    </subcellularLocation>
</comment>
<dbReference type="GO" id="GO:0045892">
    <property type="term" value="P:negative regulation of DNA-templated transcription"/>
    <property type="evidence" value="ECO:0007669"/>
    <property type="project" value="TreeGrafter"/>
</dbReference>
<comment type="similarity">
    <text evidence="2">Belongs to the Fur family.</text>
</comment>
<dbReference type="Gene3D" id="1.10.10.10">
    <property type="entry name" value="Winged helix-like DNA-binding domain superfamily/Winged helix DNA-binding domain"/>
    <property type="match status" value="1"/>
</dbReference>
<reference evidence="15 16" key="1">
    <citation type="submission" date="2019-03" db="EMBL/GenBank/DDBJ databases">
        <title>Metabolic potential of uncultured bacteria and archaea associated with petroleum seepage in deep-sea sediments.</title>
        <authorList>
            <person name="Dong X."/>
            <person name="Hubert C."/>
        </authorList>
    </citation>
    <scope>NUCLEOTIDE SEQUENCE [LARGE SCALE GENOMIC DNA]</scope>
    <source>
        <strain evidence="15">E44_bin18</strain>
    </source>
</reference>
<evidence type="ECO:0000313" key="16">
    <source>
        <dbReference type="Proteomes" id="UP000315525"/>
    </source>
</evidence>
<keyword evidence="9 14" id="KW-0408">Iron</keyword>
<keyword evidence="7 13" id="KW-0479">Metal-binding</keyword>
<dbReference type="InterPro" id="IPR002481">
    <property type="entry name" value="FUR"/>
</dbReference>
<keyword evidence="5" id="KW-0963">Cytoplasm</keyword>
<evidence type="ECO:0000256" key="12">
    <source>
        <dbReference type="ARBA" id="ARBA00023163"/>
    </source>
</evidence>
<feature type="binding site" evidence="13">
    <location>
        <position position="106"/>
    </location>
    <ligand>
        <name>Zn(2+)</name>
        <dbReference type="ChEBI" id="CHEBI:29105"/>
    </ligand>
</feature>
<dbReference type="InterPro" id="IPR043135">
    <property type="entry name" value="Fur_C"/>
</dbReference>
<dbReference type="CDD" id="cd07153">
    <property type="entry name" value="Fur_like"/>
    <property type="match status" value="1"/>
</dbReference>
<dbReference type="SUPFAM" id="SSF46785">
    <property type="entry name" value="Winged helix' DNA-binding domain"/>
    <property type="match status" value="1"/>
</dbReference>
<dbReference type="Gene3D" id="3.30.1490.190">
    <property type="match status" value="1"/>
</dbReference>
<dbReference type="EMBL" id="SOJN01000070">
    <property type="protein sequence ID" value="TET46021.1"/>
    <property type="molecule type" value="Genomic_DNA"/>
</dbReference>
<evidence type="ECO:0000256" key="13">
    <source>
        <dbReference type="PIRSR" id="PIRSR602481-1"/>
    </source>
</evidence>
<feature type="binding site" evidence="14">
    <location>
        <position position="102"/>
    </location>
    <ligand>
        <name>Fe cation</name>
        <dbReference type="ChEBI" id="CHEBI:24875"/>
    </ligand>
</feature>